<comment type="similarity">
    <text evidence="7">Belongs to the binding-protein-dependent transport system permease family.</text>
</comment>
<feature type="transmembrane region" description="Helical" evidence="7">
    <location>
        <begin position="171"/>
        <end position="190"/>
    </location>
</feature>
<accession>A0A3D9ISV4</accession>
<dbReference type="SUPFAM" id="SSF161098">
    <property type="entry name" value="MetI-like"/>
    <property type="match status" value="1"/>
</dbReference>
<feature type="transmembrane region" description="Helical" evidence="7">
    <location>
        <begin position="69"/>
        <end position="95"/>
    </location>
</feature>
<dbReference type="Gene3D" id="1.10.3720.10">
    <property type="entry name" value="MetI-like"/>
    <property type="match status" value="1"/>
</dbReference>
<keyword evidence="2 7" id="KW-0813">Transport</keyword>
<dbReference type="PANTHER" id="PTHR43227:SF11">
    <property type="entry name" value="BLL4140 PROTEIN"/>
    <property type="match status" value="1"/>
</dbReference>
<evidence type="ECO:0000256" key="2">
    <source>
        <dbReference type="ARBA" id="ARBA00022448"/>
    </source>
</evidence>
<evidence type="ECO:0000256" key="7">
    <source>
        <dbReference type="RuleBase" id="RU363032"/>
    </source>
</evidence>
<proteinExistence type="inferred from homology"/>
<dbReference type="OrthoDB" id="9785836at2"/>
<evidence type="ECO:0000256" key="6">
    <source>
        <dbReference type="ARBA" id="ARBA00023136"/>
    </source>
</evidence>
<dbReference type="GO" id="GO:0005886">
    <property type="term" value="C:plasma membrane"/>
    <property type="evidence" value="ECO:0007669"/>
    <property type="project" value="UniProtKB-SubCell"/>
</dbReference>
<comment type="subcellular location">
    <subcellularLocation>
        <location evidence="1 7">Cell membrane</location>
        <topology evidence="1 7">Multi-pass membrane protein</topology>
    </subcellularLocation>
</comment>
<dbReference type="CDD" id="cd06261">
    <property type="entry name" value="TM_PBP2"/>
    <property type="match status" value="1"/>
</dbReference>
<evidence type="ECO:0000256" key="5">
    <source>
        <dbReference type="ARBA" id="ARBA00022989"/>
    </source>
</evidence>
<evidence type="ECO:0000256" key="3">
    <source>
        <dbReference type="ARBA" id="ARBA00022475"/>
    </source>
</evidence>
<dbReference type="InterPro" id="IPR050809">
    <property type="entry name" value="UgpAE/MalFG_permease"/>
</dbReference>
<evidence type="ECO:0000313" key="9">
    <source>
        <dbReference type="EMBL" id="RED64850.1"/>
    </source>
</evidence>
<protein>
    <submittedName>
        <fullName evidence="9">Putative aldouronate transport system permease protein</fullName>
    </submittedName>
</protein>
<keyword evidence="10" id="KW-1185">Reference proteome</keyword>
<name>A0A3D9ISV4_9BACL</name>
<feature type="transmembrane region" description="Helical" evidence="7">
    <location>
        <begin position="12"/>
        <end position="37"/>
    </location>
</feature>
<feature type="domain" description="ABC transmembrane type-1" evidence="8">
    <location>
        <begin position="70"/>
        <end position="285"/>
    </location>
</feature>
<sequence length="298" mass="33133">MRRRTIRELPFHLMILPGFLLVLVYSYFPMAGIVMAFEKLSPSKGMFLSPWVGWKNFEYMLQLPGIGGVLWNTVFIAAMKMALGIVVPVTFALMLNEARNRLFKRSVQTIIYFPHFLSWVILSGILIDILSPSTGIVNAALGSLGIPSVYFLGDPDWFPFTLVISDVWKEFGYGTIVYLAALAGINPALYEAASIDGAGRIRQTWNVTLPSLLPMIMLMSILSLGNVLNAGFEQVFNLYSAQVYSSGDIIDTLVYRIGVENANYGVATAVGLFKSVVSFVMVGLSYLLAYRLTNYRIF</sequence>
<keyword evidence="4 7" id="KW-0812">Transmembrane</keyword>
<dbReference type="RefSeq" id="WP_115991605.1">
    <property type="nucleotide sequence ID" value="NZ_QRDY01000002.1"/>
</dbReference>
<evidence type="ECO:0000259" key="8">
    <source>
        <dbReference type="PROSITE" id="PS50928"/>
    </source>
</evidence>
<dbReference type="GO" id="GO:0055085">
    <property type="term" value="P:transmembrane transport"/>
    <property type="evidence" value="ECO:0007669"/>
    <property type="project" value="InterPro"/>
</dbReference>
<reference evidence="9 10" key="1">
    <citation type="submission" date="2018-07" db="EMBL/GenBank/DDBJ databases">
        <title>Genomic Encyclopedia of Type Strains, Phase III (KMG-III): the genomes of soil and plant-associated and newly described type strains.</title>
        <authorList>
            <person name="Whitman W."/>
        </authorList>
    </citation>
    <scope>NUCLEOTIDE SEQUENCE [LARGE SCALE GENOMIC DNA]</scope>
    <source>
        <strain evidence="9 10">CECT 8236</strain>
    </source>
</reference>
<gene>
    <name evidence="9" type="ORF">DFP95_102271</name>
</gene>
<evidence type="ECO:0000256" key="1">
    <source>
        <dbReference type="ARBA" id="ARBA00004651"/>
    </source>
</evidence>
<feature type="transmembrane region" description="Helical" evidence="7">
    <location>
        <begin position="116"/>
        <end position="141"/>
    </location>
</feature>
<dbReference type="AlphaFoldDB" id="A0A3D9ISV4"/>
<comment type="caution">
    <text evidence="9">The sequence shown here is derived from an EMBL/GenBank/DDBJ whole genome shotgun (WGS) entry which is preliminary data.</text>
</comment>
<keyword evidence="5 7" id="KW-1133">Transmembrane helix</keyword>
<dbReference type="InterPro" id="IPR000515">
    <property type="entry name" value="MetI-like"/>
</dbReference>
<evidence type="ECO:0000313" key="10">
    <source>
        <dbReference type="Proteomes" id="UP000256869"/>
    </source>
</evidence>
<feature type="transmembrane region" description="Helical" evidence="7">
    <location>
        <begin position="264"/>
        <end position="289"/>
    </location>
</feature>
<keyword evidence="6 7" id="KW-0472">Membrane</keyword>
<dbReference type="EMBL" id="QRDY01000002">
    <property type="protein sequence ID" value="RED64850.1"/>
    <property type="molecule type" value="Genomic_DNA"/>
</dbReference>
<dbReference type="PROSITE" id="PS50928">
    <property type="entry name" value="ABC_TM1"/>
    <property type="match status" value="1"/>
</dbReference>
<dbReference type="PANTHER" id="PTHR43227">
    <property type="entry name" value="BLL4140 PROTEIN"/>
    <property type="match status" value="1"/>
</dbReference>
<organism evidence="9 10">
    <name type="scientific">Cohnella lupini</name>
    <dbReference type="NCBI Taxonomy" id="1294267"/>
    <lineage>
        <taxon>Bacteria</taxon>
        <taxon>Bacillati</taxon>
        <taxon>Bacillota</taxon>
        <taxon>Bacilli</taxon>
        <taxon>Bacillales</taxon>
        <taxon>Paenibacillaceae</taxon>
        <taxon>Cohnella</taxon>
    </lineage>
</organism>
<evidence type="ECO:0000256" key="4">
    <source>
        <dbReference type="ARBA" id="ARBA00022692"/>
    </source>
</evidence>
<keyword evidence="3" id="KW-1003">Cell membrane</keyword>
<dbReference type="Pfam" id="PF00528">
    <property type="entry name" value="BPD_transp_1"/>
    <property type="match status" value="1"/>
</dbReference>
<dbReference type="InterPro" id="IPR035906">
    <property type="entry name" value="MetI-like_sf"/>
</dbReference>
<dbReference type="Proteomes" id="UP000256869">
    <property type="component" value="Unassembled WGS sequence"/>
</dbReference>
<feature type="transmembrane region" description="Helical" evidence="7">
    <location>
        <begin position="211"/>
        <end position="232"/>
    </location>
</feature>